<organism evidence="1 2">
    <name type="scientific">Gemmata obscuriglobus</name>
    <dbReference type="NCBI Taxonomy" id="114"/>
    <lineage>
        <taxon>Bacteria</taxon>
        <taxon>Pseudomonadati</taxon>
        <taxon>Planctomycetota</taxon>
        <taxon>Planctomycetia</taxon>
        <taxon>Gemmatales</taxon>
        <taxon>Gemmataceae</taxon>
        <taxon>Gemmata</taxon>
    </lineage>
</organism>
<accession>A0A2Z3H8Y4</accession>
<gene>
    <name evidence="1" type="ORF">C1280_15125</name>
</gene>
<evidence type="ECO:0000313" key="1">
    <source>
        <dbReference type="EMBL" id="AWM38184.1"/>
    </source>
</evidence>
<sequence length="68" mass="8101">MSDSDSLFGLWVLWYRAGPHERWRVHGTGWSRPAALVLMDRGGDWFLLEEGRDPNRRPRRRKKKKGPR</sequence>
<evidence type="ECO:0000313" key="2">
    <source>
        <dbReference type="Proteomes" id="UP000245802"/>
    </source>
</evidence>
<name>A0A2Z3H8Y4_9BACT</name>
<dbReference type="KEGG" id="gog:C1280_15125"/>
<dbReference type="EMBL" id="CP025958">
    <property type="protein sequence ID" value="AWM38184.1"/>
    <property type="molecule type" value="Genomic_DNA"/>
</dbReference>
<proteinExistence type="predicted"/>
<protein>
    <submittedName>
        <fullName evidence="1">Uncharacterized protein</fullName>
    </submittedName>
</protein>
<dbReference type="RefSeq" id="WP_010038046.1">
    <property type="nucleotide sequence ID" value="NZ_CP025958.1"/>
</dbReference>
<reference evidence="1 2" key="1">
    <citation type="submission" date="2018-01" db="EMBL/GenBank/DDBJ databases">
        <title>G. obscuriglobus.</title>
        <authorList>
            <person name="Franke J."/>
            <person name="Blomberg W."/>
            <person name="Selmecki A."/>
        </authorList>
    </citation>
    <scope>NUCLEOTIDE SEQUENCE [LARGE SCALE GENOMIC DNA]</scope>
    <source>
        <strain evidence="1 2">DSM 5831</strain>
    </source>
</reference>
<keyword evidence="2" id="KW-1185">Reference proteome</keyword>
<dbReference type="Proteomes" id="UP000245802">
    <property type="component" value="Chromosome"/>
</dbReference>
<dbReference type="AlphaFoldDB" id="A0A2Z3H8Y4"/>